<feature type="compositionally biased region" description="Low complexity" evidence="1">
    <location>
        <begin position="107"/>
        <end position="133"/>
    </location>
</feature>
<feature type="region of interest" description="Disordered" evidence="1">
    <location>
        <begin position="201"/>
        <end position="228"/>
    </location>
</feature>
<evidence type="ECO:0000259" key="2">
    <source>
        <dbReference type="Pfam" id="PF09791"/>
    </source>
</evidence>
<feature type="compositionally biased region" description="Basic and acidic residues" evidence="1">
    <location>
        <begin position="89"/>
        <end position="100"/>
    </location>
</feature>
<dbReference type="Pfam" id="PF09791">
    <property type="entry name" value="Oxidored-like"/>
    <property type="match status" value="1"/>
</dbReference>
<accession>W6Q1N1</accession>
<evidence type="ECO:0000256" key="1">
    <source>
        <dbReference type="SAM" id="MobiDB-lite"/>
    </source>
</evidence>
<feature type="compositionally biased region" description="Low complexity" evidence="1">
    <location>
        <begin position="64"/>
        <end position="76"/>
    </location>
</feature>
<dbReference type="InterPro" id="IPR019180">
    <property type="entry name" value="Oxidoreductase-like_N"/>
</dbReference>
<organism evidence="3 4">
    <name type="scientific">Penicillium roqueforti (strain FM164)</name>
    <dbReference type="NCBI Taxonomy" id="1365484"/>
    <lineage>
        <taxon>Eukaryota</taxon>
        <taxon>Fungi</taxon>
        <taxon>Dikarya</taxon>
        <taxon>Ascomycota</taxon>
        <taxon>Pezizomycotina</taxon>
        <taxon>Eurotiomycetes</taxon>
        <taxon>Eurotiomycetidae</taxon>
        <taxon>Eurotiales</taxon>
        <taxon>Aspergillaceae</taxon>
        <taxon>Penicillium</taxon>
    </lineage>
</organism>
<dbReference type="AlphaFoldDB" id="W6Q1N1"/>
<protein>
    <submittedName>
        <fullName evidence="3">Oxidoreductase-like, N-terminal</fullName>
    </submittedName>
</protein>
<dbReference type="EMBL" id="HG792015">
    <property type="protein sequence ID" value="CDM28124.1"/>
    <property type="molecule type" value="Genomic_DNA"/>
</dbReference>
<feature type="compositionally biased region" description="Low complexity" evidence="1">
    <location>
        <begin position="1"/>
        <end position="17"/>
    </location>
</feature>
<proteinExistence type="predicted"/>
<gene>
    <name evidence="3" type="ORF">PROQFM164_S01g001935</name>
</gene>
<reference evidence="3" key="1">
    <citation type="journal article" date="2014" name="Nat. Commun.">
        <title>Multiple recent horizontal transfers of a large genomic region in cheese making fungi.</title>
        <authorList>
            <person name="Cheeseman K."/>
            <person name="Ropars J."/>
            <person name="Renault P."/>
            <person name="Dupont J."/>
            <person name="Gouzy J."/>
            <person name="Branca A."/>
            <person name="Abraham A.L."/>
            <person name="Ceppi M."/>
            <person name="Conseiller E."/>
            <person name="Debuchy R."/>
            <person name="Malagnac F."/>
            <person name="Goarin A."/>
            <person name="Silar P."/>
            <person name="Lacoste S."/>
            <person name="Sallet E."/>
            <person name="Bensimon A."/>
            <person name="Giraud T."/>
            <person name="Brygoo Y."/>
        </authorList>
    </citation>
    <scope>NUCLEOTIDE SEQUENCE [LARGE SCALE GENOMIC DNA]</scope>
    <source>
        <strain evidence="3">FM164</strain>
    </source>
</reference>
<name>W6Q1N1_PENRF</name>
<evidence type="ECO:0000313" key="4">
    <source>
        <dbReference type="Proteomes" id="UP000030686"/>
    </source>
</evidence>
<dbReference type="Proteomes" id="UP000030686">
    <property type="component" value="Unassembled WGS sequence"/>
</dbReference>
<dbReference type="OMA" id="KQEIGIW"/>
<feature type="region of interest" description="Disordered" evidence="1">
    <location>
        <begin position="1"/>
        <end position="133"/>
    </location>
</feature>
<feature type="domain" description="Oxidoreductase-like" evidence="2">
    <location>
        <begin position="161"/>
        <end position="194"/>
    </location>
</feature>
<sequence length="228" mass="25525">MSIETSESQTASSASTSGNITKAKEIIIPAETPTTKEEQEKEEEKEKEKEKDTSTSSIYSPGNLLSSLLAPFSFSAKSPEPTTAISPSNDKEKEKEKETTKSPTKISIDAPTSDSDSTTQPTPEPYYTPEETPLYKKLYKTRLTRTRTKQLLRAGERGYNDPPPPLGLGDCCGSSCDPCVRDLWKQEIGIWRERWGDRAVEEGEGVLKEEKKSEKKEEKLGKRKDLEW</sequence>
<evidence type="ECO:0000313" key="3">
    <source>
        <dbReference type="EMBL" id="CDM28124.1"/>
    </source>
</evidence>
<keyword evidence="4" id="KW-1185">Reference proteome</keyword>
<feature type="compositionally biased region" description="Basic and acidic residues" evidence="1">
    <location>
        <begin position="34"/>
        <end position="53"/>
    </location>
</feature>